<evidence type="ECO:0000256" key="11">
    <source>
        <dbReference type="RuleBase" id="RU003874"/>
    </source>
</evidence>
<dbReference type="CDD" id="cd18803">
    <property type="entry name" value="SF2_C_secA"/>
    <property type="match status" value="1"/>
</dbReference>
<evidence type="ECO:0000256" key="7">
    <source>
        <dbReference type="ARBA" id="ARBA00022967"/>
    </source>
</evidence>
<dbReference type="FunFam" id="3.40.50.300:FF:000429">
    <property type="entry name" value="Preprotein translocase subunit SecA"/>
    <property type="match status" value="1"/>
</dbReference>
<dbReference type="Pfam" id="PF07517">
    <property type="entry name" value="SecA_DEAD"/>
    <property type="match status" value="1"/>
</dbReference>
<dbReference type="InterPro" id="IPR014001">
    <property type="entry name" value="Helicase_ATP-bd"/>
</dbReference>
<dbReference type="GO" id="GO:0005524">
    <property type="term" value="F:ATP binding"/>
    <property type="evidence" value="ECO:0007669"/>
    <property type="project" value="UniProtKB-UniRule"/>
</dbReference>
<comment type="similarity">
    <text evidence="2 10 11">Belongs to the SecA family.</text>
</comment>
<dbReference type="EMBL" id="LT622872">
    <property type="protein sequence ID" value="SCW23132.1"/>
    <property type="molecule type" value="Genomic_DNA"/>
</dbReference>
<dbReference type="InterPro" id="IPR014018">
    <property type="entry name" value="SecA_motor_DEAD"/>
</dbReference>
<dbReference type="Gene3D" id="3.90.1440.10">
    <property type="entry name" value="SecA, preprotein cross-linking domain"/>
    <property type="match status" value="1"/>
</dbReference>
<reference evidence="14" key="1">
    <citation type="submission" date="2016-10" db="EMBL/GenBank/DDBJ databases">
        <title>Chloroplast genomes as a tool to resolve red algal phylogenies: a case study in the Nemaliales.</title>
        <authorList>
            <person name="Costa J.F."/>
            <person name="Lin S.M."/>
            <person name="Macaya E.C."/>
            <person name="Fernandez-Garcia C."/>
            <person name="Verbruggen H."/>
        </authorList>
    </citation>
    <scope>NUCLEOTIDE SEQUENCE</scope>
    <source>
        <strain evidence="14">J.0154</strain>
    </source>
</reference>
<dbReference type="Gene3D" id="1.10.3060.10">
    <property type="entry name" value="Helical scaffold and wing domains of SecA"/>
    <property type="match status" value="1"/>
</dbReference>
<evidence type="ECO:0000256" key="1">
    <source>
        <dbReference type="ARBA" id="ARBA00004170"/>
    </source>
</evidence>
<evidence type="ECO:0000259" key="12">
    <source>
        <dbReference type="PROSITE" id="PS51192"/>
    </source>
</evidence>
<comment type="subcellular location">
    <subcellularLocation>
        <location evidence="1">Membrane</location>
        <topology evidence="1">Peripheral membrane protein</topology>
    </subcellularLocation>
    <subcellularLocation>
        <location evidence="10">Plastid</location>
        <location evidence="10">Chloroplast stroma</location>
    </subcellularLocation>
    <subcellularLocation>
        <location evidence="10">Plastid</location>
        <location evidence="10">Chloroplast thylakoid membrane</location>
        <topology evidence="10">Peripheral membrane protein</topology>
    </subcellularLocation>
    <text evidence="10">A minor fraction is associated with the chloroplast thylakoid membrane.</text>
</comment>
<dbReference type="Gene3D" id="3.40.50.300">
    <property type="entry name" value="P-loop containing nucleotide triphosphate hydrolases"/>
    <property type="match status" value="2"/>
</dbReference>
<dbReference type="FunFam" id="3.90.1440.10:FF:000003">
    <property type="entry name" value="Preprotein translocase SecA subunit"/>
    <property type="match status" value="1"/>
</dbReference>
<evidence type="ECO:0000256" key="6">
    <source>
        <dbReference type="ARBA" id="ARBA00022927"/>
    </source>
</evidence>
<dbReference type="InterPro" id="IPR036670">
    <property type="entry name" value="SecA_X-link_sf"/>
</dbReference>
<feature type="binding site" evidence="10">
    <location>
        <position position="82"/>
    </location>
    <ligand>
        <name>ATP</name>
        <dbReference type="ChEBI" id="CHEBI:30616"/>
    </ligand>
</feature>
<dbReference type="PROSITE" id="PS51192">
    <property type="entry name" value="HELICASE_ATP_BIND_1"/>
    <property type="match status" value="1"/>
</dbReference>
<feature type="domain" description="Helicase ATP-binding" evidence="12">
    <location>
        <begin position="84"/>
        <end position="242"/>
    </location>
</feature>
<keyword evidence="14" id="KW-0934">Plastid</keyword>
<evidence type="ECO:0000256" key="9">
    <source>
        <dbReference type="ARBA" id="ARBA00023136"/>
    </source>
</evidence>
<dbReference type="GO" id="GO:0008564">
    <property type="term" value="F:protein-exporting ATPase activity"/>
    <property type="evidence" value="ECO:0007669"/>
    <property type="project" value="UniProtKB-EC"/>
</dbReference>
<dbReference type="GO" id="GO:0009535">
    <property type="term" value="C:chloroplast thylakoid membrane"/>
    <property type="evidence" value="ECO:0007669"/>
    <property type="project" value="UniProtKB-SubCell"/>
</dbReference>
<organism evidence="14">
    <name type="scientific">Neoizziella asiatica</name>
    <dbReference type="NCBI Taxonomy" id="1077397"/>
    <lineage>
        <taxon>Eukaryota</taxon>
        <taxon>Rhodophyta</taxon>
        <taxon>Florideophyceae</taxon>
        <taxon>Nemaliophycidae</taxon>
        <taxon>Nemaliales</taxon>
        <taxon>Liagoraceae</taxon>
        <taxon>Neoizziella</taxon>
    </lineage>
</organism>
<keyword evidence="9 10" id="KW-0472">Membrane</keyword>
<evidence type="ECO:0000256" key="2">
    <source>
        <dbReference type="ARBA" id="ARBA00007650"/>
    </source>
</evidence>
<dbReference type="RefSeq" id="YP_009314677.1">
    <property type="nucleotide sequence ID" value="NC_031663.1"/>
</dbReference>
<dbReference type="InterPro" id="IPR027417">
    <property type="entry name" value="P-loop_NTPase"/>
</dbReference>
<dbReference type="SMART" id="SM00958">
    <property type="entry name" value="SecA_PP_bind"/>
    <property type="match status" value="1"/>
</dbReference>
<feature type="domain" description="SecA family profile" evidence="13">
    <location>
        <begin position="1"/>
        <end position="674"/>
    </location>
</feature>
<dbReference type="EC" id="7.4.2.8" evidence="10"/>
<comment type="function">
    <text evidence="10">Has a central role in coupling the hydrolysis of ATP to the transfer of proteins across the thylakoid membrane.</text>
</comment>
<comment type="catalytic activity">
    <reaction evidence="10">
        <text>ATP + H2O + cellular proteinSide 1 = ADP + phosphate + cellular proteinSide 2.</text>
        <dbReference type="EC" id="7.4.2.8"/>
    </reaction>
</comment>
<keyword evidence="7 10" id="KW-1278">Translocase</keyword>
<dbReference type="GO" id="GO:0006605">
    <property type="term" value="P:protein targeting"/>
    <property type="evidence" value="ECO:0007669"/>
    <property type="project" value="UniProtKB-UniRule"/>
</dbReference>
<dbReference type="NCBIfam" id="TIGR00963">
    <property type="entry name" value="secA"/>
    <property type="match status" value="1"/>
</dbReference>
<feature type="binding site" evidence="10">
    <location>
        <position position="490"/>
    </location>
    <ligand>
        <name>ATP</name>
        <dbReference type="ChEBI" id="CHEBI:30616"/>
    </ligand>
</feature>
<dbReference type="GeneID" id="29999858"/>
<dbReference type="AlphaFoldDB" id="A0A1G4NWU4"/>
<dbReference type="NCBIfam" id="NF009538">
    <property type="entry name" value="PRK12904.1"/>
    <property type="match status" value="1"/>
</dbReference>
<dbReference type="SMART" id="SM00957">
    <property type="entry name" value="SecA_DEAD"/>
    <property type="match status" value="1"/>
</dbReference>
<evidence type="ECO:0000256" key="8">
    <source>
        <dbReference type="ARBA" id="ARBA00023010"/>
    </source>
</evidence>
<dbReference type="SUPFAM" id="SSF52540">
    <property type="entry name" value="P-loop containing nucleoside triphosphate hydrolases"/>
    <property type="match status" value="2"/>
</dbReference>
<keyword evidence="8 10" id="KW-0811">Translocation</keyword>
<protein>
    <recommendedName>
        <fullName evidence="10 11">Protein translocase subunit SecA</fullName>
        <ecNumber evidence="10">7.4.2.8</ecNumber>
    </recommendedName>
</protein>
<dbReference type="HAMAP" id="MF_01382">
    <property type="entry name" value="SecA"/>
    <property type="match status" value="1"/>
</dbReference>
<accession>A0A1G4NWU4</accession>
<keyword evidence="3 10" id="KW-0813">Transport</keyword>
<keyword evidence="4 10" id="KW-0547">Nucleotide-binding</keyword>
<dbReference type="GO" id="GO:0017038">
    <property type="term" value="P:protein import"/>
    <property type="evidence" value="ECO:0007669"/>
    <property type="project" value="InterPro"/>
</dbReference>
<reference evidence="14" key="2">
    <citation type="submission" date="2016-10" db="EMBL/GenBank/DDBJ databases">
        <authorList>
            <person name="de Groot N.N."/>
        </authorList>
    </citation>
    <scope>NUCLEOTIDE SEQUENCE</scope>
    <source>
        <strain evidence="14">J.0154</strain>
    </source>
</reference>
<evidence type="ECO:0000313" key="14">
    <source>
        <dbReference type="EMBL" id="SCW23132.1"/>
    </source>
</evidence>
<dbReference type="Pfam" id="PF07516">
    <property type="entry name" value="SecA_SW"/>
    <property type="match status" value="1"/>
</dbReference>
<dbReference type="PANTHER" id="PTHR30612:SF0">
    <property type="entry name" value="CHLOROPLAST PROTEIN-TRANSPORTING ATPASE"/>
    <property type="match status" value="1"/>
</dbReference>
<dbReference type="InterPro" id="IPR044722">
    <property type="entry name" value="SecA_SF2_C"/>
</dbReference>
<dbReference type="Pfam" id="PF01043">
    <property type="entry name" value="SecA_PP_bind"/>
    <property type="match status" value="1"/>
</dbReference>
<keyword evidence="10" id="KW-0793">Thylakoid</keyword>
<feature type="binding site" evidence="10">
    <location>
        <begin position="100"/>
        <end position="104"/>
    </location>
    <ligand>
        <name>ATP</name>
        <dbReference type="ChEBI" id="CHEBI:30616"/>
    </ligand>
</feature>
<dbReference type="SUPFAM" id="SSF81767">
    <property type="entry name" value="Pre-protein crosslinking domain of SecA"/>
    <property type="match status" value="1"/>
</dbReference>
<dbReference type="PROSITE" id="PS51196">
    <property type="entry name" value="SECA_MOTOR_DEAD"/>
    <property type="match status" value="1"/>
</dbReference>
<geneLocation type="chloroplast" evidence="14"/>
<dbReference type="Pfam" id="PF21090">
    <property type="entry name" value="P-loop_SecA"/>
    <property type="match status" value="1"/>
</dbReference>
<dbReference type="CDD" id="cd17928">
    <property type="entry name" value="DEXDc_SecA"/>
    <property type="match status" value="1"/>
</dbReference>
<dbReference type="InterPro" id="IPR011116">
    <property type="entry name" value="SecA_Wing/Scaffold"/>
</dbReference>
<keyword evidence="5 10" id="KW-0067">ATP-binding</keyword>
<dbReference type="InterPro" id="IPR011130">
    <property type="entry name" value="SecA_preprotein_X-link_dom"/>
</dbReference>
<dbReference type="GO" id="GO:0065002">
    <property type="term" value="P:intracellular protein transmembrane transport"/>
    <property type="evidence" value="ECO:0007669"/>
    <property type="project" value="UniProtKB-UniRule"/>
</dbReference>
<evidence type="ECO:0000256" key="4">
    <source>
        <dbReference type="ARBA" id="ARBA00022741"/>
    </source>
</evidence>
<dbReference type="PANTHER" id="PTHR30612">
    <property type="entry name" value="SECA INNER MEMBRANE COMPONENT OF SEC PROTEIN SECRETION SYSTEM"/>
    <property type="match status" value="1"/>
</dbReference>
<evidence type="ECO:0000256" key="5">
    <source>
        <dbReference type="ARBA" id="ARBA00022840"/>
    </source>
</evidence>
<dbReference type="InterPro" id="IPR000185">
    <property type="entry name" value="SecA"/>
</dbReference>
<dbReference type="SUPFAM" id="SSF81886">
    <property type="entry name" value="Helical scaffold and wing domains of SecA"/>
    <property type="match status" value="1"/>
</dbReference>
<dbReference type="InterPro" id="IPR011115">
    <property type="entry name" value="SecA_DEAD"/>
</dbReference>
<proteinExistence type="inferred from homology"/>
<dbReference type="InterPro" id="IPR036266">
    <property type="entry name" value="SecA_Wing/Scaffold_sf"/>
</dbReference>
<evidence type="ECO:0000259" key="13">
    <source>
        <dbReference type="PROSITE" id="PS51196"/>
    </source>
</evidence>
<dbReference type="GO" id="GO:0009570">
    <property type="term" value="C:chloroplast stroma"/>
    <property type="evidence" value="ECO:0007669"/>
    <property type="project" value="UniProtKB-SubCell"/>
</dbReference>
<evidence type="ECO:0000256" key="3">
    <source>
        <dbReference type="ARBA" id="ARBA00022448"/>
    </source>
</evidence>
<dbReference type="PRINTS" id="PR00906">
    <property type="entry name" value="SECA"/>
</dbReference>
<sequence>MFNLLTNSGNKVLRQNEKQIHQIKTLASEMAMWEDIKLQSQTQKLKTQLKNGSDINDLLPEAFATVMATCQKLFAIKLFDVQILGGILLHKGNIAEMKTGEGKTLTATLPAYLNALTGQGVHIVTVNDYLAKRDAEWMGKIYTFLDISTGLIQQNMTADQRKSNYDKEITYVTNSELGFDYLRDNMAIDTHELVQRNFYFCIIDEVDSILIDEARTPLIISGPSDIPTNKYIKSNQLAQKLIINEDYEIDEKAKNIILTDTGIKVCETFLNISNIYQIDDPWAQYILNALKAQHLFLKDRNYIVKNNQVVIVDEFTGRIMPGRRWSDGLHQAIEAKENVSIQQENQTLASITYQNFFLLYNKLSGMTGTASTESQEFEKIYKINVMTIPTNKECIRIDLPDLVYKQEYNKWAAIANECYDMYQIGRPTLIGTTNVEKSELLAKLLDEYKLPYNLLNAKPENVEKESEIIAQAGQSKTLTIATNMAGRGTDIILGGNPEKYSQLIILKTIKDYFIDQREPILDDYKPNTEIQLHLQTLVKSLEADITFNEMHSDQIILFAETCIMNNTSNTSQSSEHTVQHIQNAYIKILEIYRQICLIDRDHVVKLGGLHVIGTERHESRRIDNQLRGRAGRQGDPGSSRFFLSLEDNLLRIFGGDKILQLMETLNIDDETPIESAILNRSLNNAQKKVESYYYDIRKQLFEYDEVLNNQRQAIYAERNRILYSTYVRDCLIEYGESTIEEIINFYKKEKTNTSHTQVQEKEIYQKIQTILNLPTEFSIDLFTQMHEQEIECFLREQFRITYDLREAYLEQLRPGLVRQLEKYYLLQQIDTAWQEHLEKMANLRESIGWRSYGQQDPLTEYKNEAFALFIKMITYIRETVSYFIMRSRLVIDPEKTIKSS</sequence>
<keyword evidence="14" id="KW-0150">Chloroplast</keyword>
<name>A0A1G4NWU4_9FLOR</name>
<keyword evidence="6 10" id="KW-0653">Protein transport</keyword>
<gene>
    <name evidence="10 14" type="primary">secA</name>
    <name evidence="14" type="ORF">J0154_60</name>
</gene>
<evidence type="ECO:0000256" key="10">
    <source>
        <dbReference type="HAMAP-Rule" id="MF_01382"/>
    </source>
</evidence>